<name>A0A9P4SCW9_9PEZI</name>
<accession>A0A9P4SCW9</accession>
<keyword evidence="2" id="KW-1185">Reference proteome</keyword>
<sequence length="229" mass="26158">MNFFTKTSSGAHRSPSYGQWITRFPQYKEWLSDPSRVGLFFIDEGTDHIDMAHEMVAHALHPISTVQGTVFIDLSSLGSMNQESCLTEVLQRILYQLLHLNPEGLWTLYGTLFRSGTIPAKALERFFNPNDNNPKDQDFRMDALLWALPDSTDNLYITFTGLEVIDPDTQIALLDLFLHQVAAFRVRPVKLLFCSKSPQPQSKLPIWAAIIDQEAQRKRESSKLRDDCL</sequence>
<protein>
    <submittedName>
        <fullName evidence="1">Uncharacterized protein</fullName>
    </submittedName>
</protein>
<proteinExistence type="predicted"/>
<evidence type="ECO:0000313" key="1">
    <source>
        <dbReference type="EMBL" id="KAF2840295.1"/>
    </source>
</evidence>
<reference evidence="1" key="1">
    <citation type="journal article" date="2020" name="Stud. Mycol.">
        <title>101 Dothideomycetes genomes: a test case for predicting lifestyles and emergence of pathogens.</title>
        <authorList>
            <person name="Haridas S."/>
            <person name="Albert R."/>
            <person name="Binder M."/>
            <person name="Bloem J."/>
            <person name="Labutti K."/>
            <person name="Salamov A."/>
            <person name="Andreopoulos B."/>
            <person name="Baker S."/>
            <person name="Barry K."/>
            <person name="Bills G."/>
            <person name="Bluhm B."/>
            <person name="Cannon C."/>
            <person name="Castanera R."/>
            <person name="Culley D."/>
            <person name="Daum C."/>
            <person name="Ezra D."/>
            <person name="Gonzalez J."/>
            <person name="Henrissat B."/>
            <person name="Kuo A."/>
            <person name="Liang C."/>
            <person name="Lipzen A."/>
            <person name="Lutzoni F."/>
            <person name="Magnuson J."/>
            <person name="Mondo S."/>
            <person name="Nolan M."/>
            <person name="Ohm R."/>
            <person name="Pangilinan J."/>
            <person name="Park H.-J."/>
            <person name="Ramirez L."/>
            <person name="Alfaro M."/>
            <person name="Sun H."/>
            <person name="Tritt A."/>
            <person name="Yoshinaga Y."/>
            <person name="Zwiers L.-H."/>
            <person name="Turgeon B."/>
            <person name="Goodwin S."/>
            <person name="Spatafora J."/>
            <person name="Crous P."/>
            <person name="Grigoriev I."/>
        </authorList>
    </citation>
    <scope>NUCLEOTIDE SEQUENCE</scope>
    <source>
        <strain evidence="1">CBS 101060</strain>
    </source>
</reference>
<organism evidence="1 2">
    <name type="scientific">Patellaria atrata CBS 101060</name>
    <dbReference type="NCBI Taxonomy" id="1346257"/>
    <lineage>
        <taxon>Eukaryota</taxon>
        <taxon>Fungi</taxon>
        <taxon>Dikarya</taxon>
        <taxon>Ascomycota</taxon>
        <taxon>Pezizomycotina</taxon>
        <taxon>Dothideomycetes</taxon>
        <taxon>Dothideomycetes incertae sedis</taxon>
        <taxon>Patellariales</taxon>
        <taxon>Patellariaceae</taxon>
        <taxon>Patellaria</taxon>
    </lineage>
</organism>
<dbReference type="EMBL" id="MU006093">
    <property type="protein sequence ID" value="KAF2840295.1"/>
    <property type="molecule type" value="Genomic_DNA"/>
</dbReference>
<gene>
    <name evidence="1" type="ORF">M501DRAFT_685896</name>
</gene>
<dbReference type="Proteomes" id="UP000799429">
    <property type="component" value="Unassembled WGS sequence"/>
</dbReference>
<evidence type="ECO:0000313" key="2">
    <source>
        <dbReference type="Proteomes" id="UP000799429"/>
    </source>
</evidence>
<dbReference type="AlphaFoldDB" id="A0A9P4SCW9"/>
<comment type="caution">
    <text evidence="1">The sequence shown here is derived from an EMBL/GenBank/DDBJ whole genome shotgun (WGS) entry which is preliminary data.</text>
</comment>